<dbReference type="AlphaFoldDB" id="A0A0B0NVN3"/>
<evidence type="ECO:0000313" key="1">
    <source>
        <dbReference type="EMBL" id="KHG16850.1"/>
    </source>
</evidence>
<reference evidence="2" key="1">
    <citation type="submission" date="2014-09" db="EMBL/GenBank/DDBJ databases">
        <authorList>
            <person name="Mudge J."/>
            <person name="Ramaraj T."/>
            <person name="Lindquist I.E."/>
            <person name="Bharti A.K."/>
            <person name="Sundararajan A."/>
            <person name="Cameron C.T."/>
            <person name="Woodward J.E."/>
            <person name="May G.D."/>
            <person name="Brubaker C."/>
            <person name="Broadhvest J."/>
            <person name="Wilkins T.A."/>
        </authorList>
    </citation>
    <scope>NUCLEOTIDE SEQUENCE</scope>
    <source>
        <strain evidence="2">cv. AKA8401</strain>
    </source>
</reference>
<organism evidence="1 2">
    <name type="scientific">Gossypium arboreum</name>
    <name type="common">Tree cotton</name>
    <name type="synonym">Gossypium nanking</name>
    <dbReference type="NCBI Taxonomy" id="29729"/>
    <lineage>
        <taxon>Eukaryota</taxon>
        <taxon>Viridiplantae</taxon>
        <taxon>Streptophyta</taxon>
        <taxon>Embryophyta</taxon>
        <taxon>Tracheophyta</taxon>
        <taxon>Spermatophyta</taxon>
        <taxon>Magnoliopsida</taxon>
        <taxon>eudicotyledons</taxon>
        <taxon>Gunneridae</taxon>
        <taxon>Pentapetalae</taxon>
        <taxon>rosids</taxon>
        <taxon>malvids</taxon>
        <taxon>Malvales</taxon>
        <taxon>Malvaceae</taxon>
        <taxon>Malvoideae</taxon>
        <taxon>Gossypium</taxon>
    </lineage>
</organism>
<dbReference type="EMBL" id="KN407042">
    <property type="protein sequence ID" value="KHG16850.1"/>
    <property type="molecule type" value="Genomic_DNA"/>
</dbReference>
<sequence length="19" mass="2066">MACIAKLIYATLVLESTKP</sequence>
<name>A0A0B0NVN3_GOSAR</name>
<proteinExistence type="predicted"/>
<gene>
    <name evidence="1" type="ORF">F383_23314</name>
</gene>
<evidence type="ECO:0000313" key="2">
    <source>
        <dbReference type="Proteomes" id="UP000032142"/>
    </source>
</evidence>
<keyword evidence="2" id="KW-1185">Reference proteome</keyword>
<protein>
    <submittedName>
        <fullName evidence="1">Uncharacterized protein</fullName>
    </submittedName>
</protein>
<accession>A0A0B0NVN3</accession>
<dbReference type="Proteomes" id="UP000032142">
    <property type="component" value="Unassembled WGS sequence"/>
</dbReference>